<dbReference type="PANTHER" id="PTHR43863">
    <property type="entry name" value="HYDROLASE, PUTATIVE (AFU_ORTHOLOGUE AFUA_1G03140)-RELATED"/>
    <property type="match status" value="1"/>
</dbReference>
<dbReference type="InterPro" id="IPR000322">
    <property type="entry name" value="Glyco_hydro_31_TIM"/>
</dbReference>
<evidence type="ECO:0000313" key="6">
    <source>
        <dbReference type="EMBL" id="RGC34935.1"/>
    </source>
</evidence>
<dbReference type="Gene3D" id="2.60.40.1760">
    <property type="entry name" value="glycosyl hydrolase (family 31)"/>
    <property type="match status" value="1"/>
</dbReference>
<dbReference type="PANTHER" id="PTHR43863:SF2">
    <property type="entry name" value="MALTASE-GLUCOAMYLASE"/>
    <property type="match status" value="1"/>
</dbReference>
<evidence type="ECO:0000313" key="7">
    <source>
        <dbReference type="Proteomes" id="UP000261111"/>
    </source>
</evidence>
<dbReference type="Pfam" id="PF01055">
    <property type="entry name" value="Glyco_hydro_31_2nd"/>
    <property type="match status" value="1"/>
</dbReference>
<dbReference type="AlphaFoldDB" id="A0A3E2X0Y9"/>
<evidence type="ECO:0000256" key="1">
    <source>
        <dbReference type="ARBA" id="ARBA00007806"/>
    </source>
</evidence>
<reference evidence="6 7" key="1">
    <citation type="submission" date="2018-08" db="EMBL/GenBank/DDBJ databases">
        <title>A genome reference for cultivated species of the human gut microbiota.</title>
        <authorList>
            <person name="Zou Y."/>
            <person name="Xue W."/>
            <person name="Luo G."/>
        </authorList>
    </citation>
    <scope>NUCLEOTIDE SEQUENCE [LARGE SCALE GENOMIC DNA]</scope>
    <source>
        <strain evidence="6 7">AF19-21</strain>
    </source>
</reference>
<feature type="domain" description="DUF5110" evidence="4">
    <location>
        <begin position="692"/>
        <end position="753"/>
    </location>
</feature>
<dbReference type="InterPro" id="IPR048395">
    <property type="entry name" value="Glyco_hydro_31_C"/>
</dbReference>
<evidence type="ECO:0000256" key="2">
    <source>
        <dbReference type="RuleBase" id="RU361185"/>
    </source>
</evidence>
<keyword evidence="2" id="KW-0378">Hydrolase</keyword>
<evidence type="ECO:0000259" key="4">
    <source>
        <dbReference type="Pfam" id="PF17137"/>
    </source>
</evidence>
<dbReference type="GO" id="GO:0005975">
    <property type="term" value="P:carbohydrate metabolic process"/>
    <property type="evidence" value="ECO:0007669"/>
    <property type="project" value="InterPro"/>
</dbReference>
<name>A0A3E2X0Y9_9FIRM</name>
<sequence length="774" mass="90626">MDCWKRRIEQLNRHVIHVQYIKGEKAGRIMEGISSSQNQGENVVSWNEKEICFGRHQICLRETGCEFQKIETFHFVPEGTPVYEQVESANGTVTVLKNGVKKFDKYMHQIRLTFESSKDEMLFGLGQHENGTYNYKGKTEYLYQNNMKISIPFLMSTDNYGILIDTESSLVFESKDTLMTFLIYAEEQLSYYVILGDDFDEIIYHLRELTGRASMLPRWAFGYMQSKEKYSSQKELLETGERFRREDIPIDCLVQDWCTWEDKKWGQKTVDKHRYPDLPRMVSQLHDMHIKLMVSVWPNMDAGTENHSEFEKNGMLLPNSNLYDAYKEKARDIYWKQCSEEWFRAGIDAWWCDNSEPFTASDWCGAVKRSEKERFEIIMKEAHNSAPWNQVNSYGLWHGKGIYEHWRLQCPSKRVVNLSRSTYISGQKYGIIPWSGDITAKWSTMKIQIAEGLNMCMTGMPYWTLDIGGFFTVRDKWENRGCNMAGDPNPLWFWDGDYNDGVKDAAYCELYTRWLEYATFLPIFRSHGTDTPREPWNFGQKGTIFYDAILKFIRLRYRLLPYIYSSAAAVTREHKTIMRSLLFDFKQDKRVWDIQDSYMFGDAFLVSPVTRPMYYETGGKACDCPRKEKEVYLPQGTVWYNYWTKEKYEGGQCVNCETPIDKIPLFVHAGAIIPLSGDIDYADERQGKCNVIEVYDGADGNFSMYFDAGDGYAYEIGEYCLVRLEYRNNEKSLYLANAEGSMRVRERLHIRLISSEKVTEVQVVYKGEKKKINL</sequence>
<dbReference type="EMBL" id="QVIA01000002">
    <property type="protein sequence ID" value="RGC34935.1"/>
    <property type="molecule type" value="Genomic_DNA"/>
</dbReference>
<dbReference type="CDD" id="cd06591">
    <property type="entry name" value="GH31_xylosidase_XylS"/>
    <property type="match status" value="1"/>
</dbReference>
<dbReference type="InterPro" id="IPR013780">
    <property type="entry name" value="Glyco_hydro_b"/>
</dbReference>
<dbReference type="GO" id="GO:0004553">
    <property type="term" value="F:hydrolase activity, hydrolyzing O-glycosyl compounds"/>
    <property type="evidence" value="ECO:0007669"/>
    <property type="project" value="InterPro"/>
</dbReference>
<dbReference type="RefSeq" id="WP_025655893.1">
    <property type="nucleotide sequence ID" value="NZ_QVIA01000002.1"/>
</dbReference>
<dbReference type="Gene3D" id="2.60.40.1180">
    <property type="entry name" value="Golgi alpha-mannosidase II"/>
    <property type="match status" value="2"/>
</dbReference>
<dbReference type="Pfam" id="PF21365">
    <property type="entry name" value="Glyco_hydro_31_3rd"/>
    <property type="match status" value="1"/>
</dbReference>
<evidence type="ECO:0000259" key="5">
    <source>
        <dbReference type="Pfam" id="PF21365"/>
    </source>
</evidence>
<evidence type="ECO:0000259" key="3">
    <source>
        <dbReference type="Pfam" id="PF01055"/>
    </source>
</evidence>
<dbReference type="GO" id="GO:0030246">
    <property type="term" value="F:carbohydrate binding"/>
    <property type="evidence" value="ECO:0007669"/>
    <property type="project" value="InterPro"/>
</dbReference>
<dbReference type="Proteomes" id="UP000261111">
    <property type="component" value="Unassembled WGS sequence"/>
</dbReference>
<dbReference type="Gene3D" id="3.20.20.80">
    <property type="entry name" value="Glycosidases"/>
    <property type="match status" value="1"/>
</dbReference>
<gene>
    <name evidence="6" type="ORF">DWX41_01650</name>
</gene>
<dbReference type="Pfam" id="PF17137">
    <property type="entry name" value="DUF5110"/>
    <property type="match status" value="1"/>
</dbReference>
<dbReference type="SUPFAM" id="SSF51011">
    <property type="entry name" value="Glycosyl hydrolase domain"/>
    <property type="match status" value="1"/>
</dbReference>
<dbReference type="SUPFAM" id="SSF74650">
    <property type="entry name" value="Galactose mutarotase-like"/>
    <property type="match status" value="1"/>
</dbReference>
<feature type="domain" description="Glycosyl hydrolase family 31 C-terminal" evidence="5">
    <location>
        <begin position="575"/>
        <end position="673"/>
    </location>
</feature>
<accession>A0A3E2X0Y9</accession>
<dbReference type="SUPFAM" id="SSF51445">
    <property type="entry name" value="(Trans)glycosidases"/>
    <property type="match status" value="1"/>
</dbReference>
<organism evidence="6 7">
    <name type="scientific">Hungatella hathewayi</name>
    <dbReference type="NCBI Taxonomy" id="154046"/>
    <lineage>
        <taxon>Bacteria</taxon>
        <taxon>Bacillati</taxon>
        <taxon>Bacillota</taxon>
        <taxon>Clostridia</taxon>
        <taxon>Lachnospirales</taxon>
        <taxon>Lachnospiraceae</taxon>
        <taxon>Hungatella</taxon>
    </lineage>
</organism>
<dbReference type="GeneID" id="93335878"/>
<feature type="domain" description="Glycoside hydrolase family 31 TIM barrel" evidence="3">
    <location>
        <begin position="214"/>
        <end position="565"/>
    </location>
</feature>
<keyword evidence="2" id="KW-0326">Glycosidase</keyword>
<comment type="similarity">
    <text evidence="1 2">Belongs to the glycosyl hydrolase 31 family.</text>
</comment>
<proteinExistence type="inferred from homology"/>
<dbReference type="InterPro" id="IPR017853">
    <property type="entry name" value="GH"/>
</dbReference>
<dbReference type="InterPro" id="IPR033403">
    <property type="entry name" value="DUF5110"/>
</dbReference>
<dbReference type="InterPro" id="IPR011013">
    <property type="entry name" value="Gal_mutarotase_sf_dom"/>
</dbReference>
<protein>
    <submittedName>
        <fullName evidence="6">DUF5110 domain-containing protein</fullName>
    </submittedName>
</protein>
<dbReference type="InterPro" id="IPR051816">
    <property type="entry name" value="Glycosyl_Hydrolase_31"/>
</dbReference>
<dbReference type="CDD" id="cd14752">
    <property type="entry name" value="GH31_N"/>
    <property type="match status" value="1"/>
</dbReference>
<comment type="caution">
    <text evidence="6">The sequence shown here is derived from an EMBL/GenBank/DDBJ whole genome shotgun (WGS) entry which is preliminary data.</text>
</comment>